<dbReference type="Proteomes" id="UP000030669">
    <property type="component" value="Unassembled WGS sequence"/>
</dbReference>
<feature type="non-terminal residue" evidence="2">
    <location>
        <position position="1"/>
    </location>
</feature>
<dbReference type="EMBL" id="KB469541">
    <property type="protein sequence ID" value="EPQ49869.1"/>
    <property type="molecule type" value="Genomic_DNA"/>
</dbReference>
<dbReference type="OrthoDB" id="3252634at2759"/>
<dbReference type="OMA" id="KEPAYHT"/>
<protein>
    <recommendedName>
        <fullName evidence="4">CCHC-type domain-containing protein</fullName>
    </recommendedName>
</protein>
<organism evidence="2 3">
    <name type="scientific">Gloeophyllum trabeum (strain ATCC 11539 / FP-39264 / Madison 617)</name>
    <name type="common">Brown rot fungus</name>
    <dbReference type="NCBI Taxonomy" id="670483"/>
    <lineage>
        <taxon>Eukaryota</taxon>
        <taxon>Fungi</taxon>
        <taxon>Dikarya</taxon>
        <taxon>Basidiomycota</taxon>
        <taxon>Agaricomycotina</taxon>
        <taxon>Agaricomycetes</taxon>
        <taxon>Gloeophyllales</taxon>
        <taxon>Gloeophyllaceae</taxon>
        <taxon>Gloeophyllum</taxon>
    </lineage>
</organism>
<evidence type="ECO:0000313" key="2">
    <source>
        <dbReference type="EMBL" id="EPQ49869.1"/>
    </source>
</evidence>
<dbReference type="KEGG" id="gtr:GLOTRDRAFT_51468"/>
<dbReference type="Gene3D" id="2.40.70.10">
    <property type="entry name" value="Acid Proteases"/>
    <property type="match status" value="1"/>
</dbReference>
<dbReference type="HOGENOM" id="CLU_003921_7_2_1"/>
<evidence type="ECO:0000313" key="3">
    <source>
        <dbReference type="Proteomes" id="UP000030669"/>
    </source>
</evidence>
<gene>
    <name evidence="2" type="ORF">GLOTRDRAFT_51468</name>
</gene>
<dbReference type="InterPro" id="IPR021109">
    <property type="entry name" value="Peptidase_aspartic_dom_sf"/>
</dbReference>
<dbReference type="SUPFAM" id="SSF50630">
    <property type="entry name" value="Acid proteases"/>
    <property type="match status" value="1"/>
</dbReference>
<keyword evidence="3" id="KW-1185">Reference proteome</keyword>
<evidence type="ECO:0000256" key="1">
    <source>
        <dbReference type="SAM" id="MobiDB-lite"/>
    </source>
</evidence>
<name>S7RBV3_GLOTA</name>
<reference evidence="2 3" key="1">
    <citation type="journal article" date="2012" name="Science">
        <title>The Paleozoic origin of enzymatic lignin decomposition reconstructed from 31 fungal genomes.</title>
        <authorList>
            <person name="Floudas D."/>
            <person name="Binder M."/>
            <person name="Riley R."/>
            <person name="Barry K."/>
            <person name="Blanchette R.A."/>
            <person name="Henrissat B."/>
            <person name="Martinez A.T."/>
            <person name="Otillar R."/>
            <person name="Spatafora J.W."/>
            <person name="Yadav J.S."/>
            <person name="Aerts A."/>
            <person name="Benoit I."/>
            <person name="Boyd A."/>
            <person name="Carlson A."/>
            <person name="Copeland A."/>
            <person name="Coutinho P.M."/>
            <person name="de Vries R.P."/>
            <person name="Ferreira P."/>
            <person name="Findley K."/>
            <person name="Foster B."/>
            <person name="Gaskell J."/>
            <person name="Glotzer D."/>
            <person name="Gorecki P."/>
            <person name="Heitman J."/>
            <person name="Hesse C."/>
            <person name="Hori C."/>
            <person name="Igarashi K."/>
            <person name="Jurgens J.A."/>
            <person name="Kallen N."/>
            <person name="Kersten P."/>
            <person name="Kohler A."/>
            <person name="Kuees U."/>
            <person name="Kumar T.K.A."/>
            <person name="Kuo A."/>
            <person name="LaButti K."/>
            <person name="Larrondo L.F."/>
            <person name="Lindquist E."/>
            <person name="Ling A."/>
            <person name="Lombard V."/>
            <person name="Lucas S."/>
            <person name="Lundell T."/>
            <person name="Martin R."/>
            <person name="McLaughlin D.J."/>
            <person name="Morgenstern I."/>
            <person name="Morin E."/>
            <person name="Murat C."/>
            <person name="Nagy L.G."/>
            <person name="Nolan M."/>
            <person name="Ohm R.A."/>
            <person name="Patyshakuliyeva A."/>
            <person name="Rokas A."/>
            <person name="Ruiz-Duenas F.J."/>
            <person name="Sabat G."/>
            <person name="Salamov A."/>
            <person name="Samejima M."/>
            <person name="Schmutz J."/>
            <person name="Slot J.C."/>
            <person name="St John F."/>
            <person name="Stenlid J."/>
            <person name="Sun H."/>
            <person name="Sun S."/>
            <person name="Syed K."/>
            <person name="Tsang A."/>
            <person name="Wiebenga A."/>
            <person name="Young D."/>
            <person name="Pisabarro A."/>
            <person name="Eastwood D.C."/>
            <person name="Martin F."/>
            <person name="Cullen D."/>
            <person name="Grigoriev I.V."/>
            <person name="Hibbett D.S."/>
        </authorList>
    </citation>
    <scope>NUCLEOTIDE SEQUENCE [LARGE SCALE GENOMIC DNA]</scope>
    <source>
        <strain evidence="2 3">ATCC 11539</strain>
    </source>
</reference>
<evidence type="ECO:0008006" key="4">
    <source>
        <dbReference type="Google" id="ProtNLM"/>
    </source>
</evidence>
<dbReference type="GeneID" id="19306818"/>
<dbReference type="Pfam" id="PF13650">
    <property type="entry name" value="Asp_protease_2"/>
    <property type="match status" value="1"/>
</dbReference>
<accession>S7RBV3</accession>
<dbReference type="CDD" id="cd00303">
    <property type="entry name" value="retropepsin_like"/>
    <property type="match status" value="1"/>
</dbReference>
<sequence length="743" mass="82646">TMSDTLPSRYDKHAPRFDPEQPRTLLRYFEDLADLFAAHPNAVPNEATKKAVVVKYVPMYEEELWKGVPEFSDDSKSFEDFKGAVLALYPAVKEDQRYSVGDMDRVVGERQRVGIHNLADLAAFHRDFLLITRYLRKNDIISVREQGRAFQRGFQPELWNKIFRRLQIKDIDHQPDTPYNVDEVYKAAEFILHGTSAIGTTEKHAEPSRSAPSAPVVKTEDLSSLVEVITKSISQALVAAVQQNAAMAPATSNRPAPMNYHCIYCGESDHSIRRCPKVEEDIRAGRCKRNAEGQVVLPSGAMVSRSMPGATMRDRILEWHRQNPGQTSVHLLDTMIWEEVRASEAPQTTDMFHLDQRERIEALERELFALRGKGKQVFDGVYVPPPNRSSNPSKESGVGPTGPAPSKAKSQPVREQPVAKAVRPAINRESPPHMSEGPIHPFAGARDVNRPRQAILRSVEKGSAQAADASQAKEPAYRTQAPVYNPRISDLVFERSLKTPNISLTSEELLSIAPEVRAKYRDIVTPKKVPAPPAVRLQATIQEVEDEDDGPELPDVEQLIHSGSSIRPGVLVVPDPYEIYLRSLGPGETPKQLVVAKESHALRSIMGLIDNQEKVEAILDPGSQIVAMSEAVCHSLGLQYDPTIQLQMQSANKTIDMSLGLAHNIPFQVGDITVYLQIHVIRDPAYDILLGRPFDVLTESCIKNFKNEDQTITINDPNSGIVSTIPTFPRGRPRFRGPASRAG</sequence>
<dbReference type="eggNOG" id="ENOG502SRIE">
    <property type="taxonomic scope" value="Eukaryota"/>
</dbReference>
<feature type="region of interest" description="Disordered" evidence="1">
    <location>
        <begin position="378"/>
        <end position="480"/>
    </location>
</feature>
<proteinExistence type="predicted"/>
<dbReference type="RefSeq" id="XP_007871675.1">
    <property type="nucleotide sequence ID" value="XM_007873484.1"/>
</dbReference>
<dbReference type="AlphaFoldDB" id="S7RBV3"/>